<evidence type="ECO:0000256" key="4">
    <source>
        <dbReference type="ARBA" id="ARBA00040194"/>
    </source>
</evidence>
<dbReference type="GO" id="GO:0003676">
    <property type="term" value="F:nucleic acid binding"/>
    <property type="evidence" value="ECO:0007669"/>
    <property type="project" value="InterPro"/>
</dbReference>
<dbReference type="PANTHER" id="PTHR41286:SF1">
    <property type="entry name" value="HNH NUCLEASE YAJD-RELATED"/>
    <property type="match status" value="1"/>
</dbReference>
<dbReference type="Proteomes" id="UP000027946">
    <property type="component" value="Unassembled WGS sequence"/>
</dbReference>
<comment type="similarity">
    <text evidence="3">Belongs to the HNH nuclease family.</text>
</comment>
<evidence type="ECO:0000313" key="6">
    <source>
        <dbReference type="EMBL" id="KDR95913.1"/>
    </source>
</evidence>
<dbReference type="AlphaFoldDB" id="A0A069RGH4"/>
<dbReference type="GO" id="GO:0005829">
    <property type="term" value="C:cytosol"/>
    <property type="evidence" value="ECO:0007669"/>
    <property type="project" value="TreeGrafter"/>
</dbReference>
<sequence>MAQRSFRNCNYPGCSKLTKNTYCEEHEGEVKRKRGERESSSKRGYNYKWQQEREKFLRKNPLCTECMKENKITPAKIVDHIVPHKGDMKLFWDKSNWQPLCKRCHDRKTAREDGGFGNERNKI</sequence>
<evidence type="ECO:0000259" key="5">
    <source>
        <dbReference type="SMART" id="SM00507"/>
    </source>
</evidence>
<evidence type="ECO:0000313" key="7">
    <source>
        <dbReference type="Proteomes" id="UP000027946"/>
    </source>
</evidence>
<dbReference type="Pfam" id="PF01844">
    <property type="entry name" value="HNH"/>
    <property type="match status" value="1"/>
</dbReference>
<keyword evidence="1" id="KW-0540">Nuclease</keyword>
<dbReference type="SMART" id="SM00507">
    <property type="entry name" value="HNHc"/>
    <property type="match status" value="1"/>
</dbReference>
<dbReference type="InterPro" id="IPR002711">
    <property type="entry name" value="HNH"/>
</dbReference>
<dbReference type="PANTHER" id="PTHR41286">
    <property type="entry name" value="HNH NUCLEASE YAJD-RELATED"/>
    <property type="match status" value="1"/>
</dbReference>
<dbReference type="EMBL" id="JJMM01000008">
    <property type="protein sequence ID" value="KDR95913.1"/>
    <property type="molecule type" value="Genomic_DNA"/>
</dbReference>
<dbReference type="InterPro" id="IPR003615">
    <property type="entry name" value="HNH_nuc"/>
</dbReference>
<name>A0A069RGH4_PEPLI</name>
<dbReference type="eggNOG" id="COG1403">
    <property type="taxonomic scope" value="Bacteria"/>
</dbReference>
<dbReference type="Gene3D" id="1.10.30.50">
    <property type="match status" value="1"/>
</dbReference>
<organism evidence="6 7">
    <name type="scientific">Peptoclostridium litorale DSM 5388</name>
    <dbReference type="NCBI Taxonomy" id="1121324"/>
    <lineage>
        <taxon>Bacteria</taxon>
        <taxon>Bacillati</taxon>
        <taxon>Bacillota</taxon>
        <taxon>Clostridia</taxon>
        <taxon>Peptostreptococcales</taxon>
        <taxon>Peptoclostridiaceae</taxon>
        <taxon>Peptoclostridium</taxon>
    </lineage>
</organism>
<dbReference type="GO" id="GO:0004519">
    <property type="term" value="F:endonuclease activity"/>
    <property type="evidence" value="ECO:0007669"/>
    <property type="project" value="UniProtKB-KW"/>
</dbReference>
<dbReference type="OrthoDB" id="9779761at2"/>
<accession>A0A069RGH4</accession>
<keyword evidence="7" id="KW-1185">Reference proteome</keyword>
<evidence type="ECO:0000256" key="1">
    <source>
        <dbReference type="ARBA" id="ARBA00022722"/>
    </source>
</evidence>
<reference evidence="6 7" key="1">
    <citation type="submission" date="2014-03" db="EMBL/GenBank/DDBJ databases">
        <title>Genome sequence of Clostridium litorale W6, DSM 5388.</title>
        <authorList>
            <person name="Poehlein A."/>
            <person name="Jagirdar A."/>
            <person name="Khonsari B."/>
            <person name="Chibani C.M."/>
            <person name="Gutierrez Gutierrez D.A."/>
            <person name="Davydova E."/>
            <person name="Alghaithi H.S."/>
            <person name="Nair K.P."/>
            <person name="Dhamotharan K."/>
            <person name="Chandran L."/>
            <person name="G W."/>
            <person name="Daniel R."/>
        </authorList>
    </citation>
    <scope>NUCLEOTIDE SEQUENCE [LARGE SCALE GENOMIC DNA]</scope>
    <source>
        <strain evidence="6 7">W6</strain>
    </source>
</reference>
<comment type="caution">
    <text evidence="6">The sequence shown here is derived from an EMBL/GenBank/DDBJ whole genome shotgun (WGS) entry which is preliminary data.</text>
</comment>
<dbReference type="GO" id="GO:0008270">
    <property type="term" value="F:zinc ion binding"/>
    <property type="evidence" value="ECO:0007669"/>
    <property type="project" value="InterPro"/>
</dbReference>
<keyword evidence="6" id="KW-0255">Endonuclease</keyword>
<gene>
    <name evidence="6" type="ORF">CLIT_8c00820</name>
</gene>
<dbReference type="GO" id="GO:0016787">
    <property type="term" value="F:hydrolase activity"/>
    <property type="evidence" value="ECO:0007669"/>
    <property type="project" value="UniProtKB-KW"/>
</dbReference>
<evidence type="ECO:0000256" key="3">
    <source>
        <dbReference type="ARBA" id="ARBA00038412"/>
    </source>
</evidence>
<feature type="domain" description="HNH nuclease" evidence="5">
    <location>
        <begin position="50"/>
        <end position="106"/>
    </location>
</feature>
<dbReference type="CDD" id="cd00085">
    <property type="entry name" value="HNHc"/>
    <property type="match status" value="1"/>
</dbReference>
<evidence type="ECO:0000256" key="2">
    <source>
        <dbReference type="ARBA" id="ARBA00022801"/>
    </source>
</evidence>
<dbReference type="STRING" id="1121324.CLIT_8c00820"/>
<proteinExistence type="inferred from homology"/>
<keyword evidence="2" id="KW-0378">Hydrolase</keyword>
<protein>
    <recommendedName>
        <fullName evidence="4">Putative HNH nuclease YajD</fullName>
    </recommendedName>
</protein>